<proteinExistence type="inferred from homology"/>
<sequence length="104" mass="11113">MDTPPLFVVTGRFLQPAEIVAEATPRHREWLDHQYRAGTLLLSGRQLGGQGGILLARASSQASLEALLATDPMVIEGVAAYTCQGFTPTKRAEGIEIAGIPLVK</sequence>
<feature type="domain" description="YCII-related" evidence="2">
    <location>
        <begin position="18"/>
        <end position="81"/>
    </location>
</feature>
<dbReference type="Proteomes" id="UP000603865">
    <property type="component" value="Unassembled WGS sequence"/>
</dbReference>
<keyword evidence="4" id="KW-1185">Reference proteome</keyword>
<dbReference type="Gene3D" id="3.30.70.1060">
    <property type="entry name" value="Dimeric alpha+beta barrel"/>
    <property type="match status" value="1"/>
</dbReference>
<evidence type="ECO:0000313" key="3">
    <source>
        <dbReference type="EMBL" id="GGR23037.1"/>
    </source>
</evidence>
<dbReference type="PANTHER" id="PTHR37828">
    <property type="entry name" value="GSR2449 PROTEIN"/>
    <property type="match status" value="1"/>
</dbReference>
<name>A0A918F9Y1_9DEIO</name>
<reference evidence="3" key="1">
    <citation type="journal article" date="2014" name="Int. J. Syst. Evol. Microbiol.">
        <title>Complete genome sequence of Corynebacterium casei LMG S-19264T (=DSM 44701T), isolated from a smear-ripened cheese.</title>
        <authorList>
            <consortium name="US DOE Joint Genome Institute (JGI-PGF)"/>
            <person name="Walter F."/>
            <person name="Albersmeier A."/>
            <person name="Kalinowski J."/>
            <person name="Ruckert C."/>
        </authorList>
    </citation>
    <scope>NUCLEOTIDE SEQUENCE</scope>
    <source>
        <strain evidence="3">JCM 31311</strain>
    </source>
</reference>
<evidence type="ECO:0000256" key="1">
    <source>
        <dbReference type="ARBA" id="ARBA00007689"/>
    </source>
</evidence>
<dbReference type="RefSeq" id="WP_189092153.1">
    <property type="nucleotide sequence ID" value="NZ_BMQL01000030.1"/>
</dbReference>
<comment type="caution">
    <text evidence="3">The sequence shown here is derived from an EMBL/GenBank/DDBJ whole genome shotgun (WGS) entry which is preliminary data.</text>
</comment>
<evidence type="ECO:0000259" key="2">
    <source>
        <dbReference type="Pfam" id="PF03795"/>
    </source>
</evidence>
<dbReference type="AlphaFoldDB" id="A0A918F9Y1"/>
<protein>
    <recommendedName>
        <fullName evidence="2">YCII-related domain-containing protein</fullName>
    </recommendedName>
</protein>
<dbReference type="Pfam" id="PF03795">
    <property type="entry name" value="YCII"/>
    <property type="match status" value="1"/>
</dbReference>
<dbReference type="InterPro" id="IPR011008">
    <property type="entry name" value="Dimeric_a/b-barrel"/>
</dbReference>
<dbReference type="PANTHER" id="PTHR37828:SF1">
    <property type="entry name" value="YCII-RELATED DOMAIN-CONTAINING PROTEIN"/>
    <property type="match status" value="1"/>
</dbReference>
<reference evidence="3" key="2">
    <citation type="submission" date="2020-09" db="EMBL/GenBank/DDBJ databases">
        <authorList>
            <person name="Sun Q."/>
            <person name="Ohkuma M."/>
        </authorList>
    </citation>
    <scope>NUCLEOTIDE SEQUENCE</scope>
    <source>
        <strain evidence="3">JCM 31311</strain>
    </source>
</reference>
<accession>A0A918F9Y1</accession>
<organism evidence="3 4">
    <name type="scientific">Deinococcus ruber</name>
    <dbReference type="NCBI Taxonomy" id="1848197"/>
    <lineage>
        <taxon>Bacteria</taxon>
        <taxon>Thermotogati</taxon>
        <taxon>Deinococcota</taxon>
        <taxon>Deinococci</taxon>
        <taxon>Deinococcales</taxon>
        <taxon>Deinococcaceae</taxon>
        <taxon>Deinococcus</taxon>
    </lineage>
</organism>
<dbReference type="InterPro" id="IPR005545">
    <property type="entry name" value="YCII"/>
</dbReference>
<dbReference type="EMBL" id="BMQL01000030">
    <property type="protein sequence ID" value="GGR23037.1"/>
    <property type="molecule type" value="Genomic_DNA"/>
</dbReference>
<gene>
    <name evidence="3" type="ORF">GCM10008957_38700</name>
</gene>
<evidence type="ECO:0000313" key="4">
    <source>
        <dbReference type="Proteomes" id="UP000603865"/>
    </source>
</evidence>
<comment type="similarity">
    <text evidence="1">Belongs to the YciI family.</text>
</comment>
<dbReference type="SUPFAM" id="SSF54909">
    <property type="entry name" value="Dimeric alpha+beta barrel"/>
    <property type="match status" value="1"/>
</dbReference>